<evidence type="ECO:0000256" key="8">
    <source>
        <dbReference type="ARBA" id="ARBA00038120"/>
    </source>
</evidence>
<dbReference type="RefSeq" id="WP_342823923.1">
    <property type="nucleotide sequence ID" value="NZ_CP046146.1"/>
</dbReference>
<dbReference type="AlphaFoldDB" id="A0AAJ5ZII5"/>
<dbReference type="InterPro" id="IPR029044">
    <property type="entry name" value="Nucleotide-diphossugar_trans"/>
</dbReference>
<keyword evidence="5 10" id="KW-0472">Membrane</keyword>
<keyword evidence="2" id="KW-1003">Cell membrane</keyword>
<evidence type="ECO:0000313" key="13">
    <source>
        <dbReference type="Proteomes" id="UP001219901"/>
    </source>
</evidence>
<dbReference type="GO" id="GO:0016757">
    <property type="term" value="F:glycosyltransferase activity"/>
    <property type="evidence" value="ECO:0007669"/>
    <property type="project" value="UniProtKB-KW"/>
</dbReference>
<dbReference type="PANTHER" id="PTHR43646">
    <property type="entry name" value="GLYCOSYLTRANSFERASE"/>
    <property type="match status" value="1"/>
</dbReference>
<dbReference type="Pfam" id="PF00535">
    <property type="entry name" value="Glycos_transf_2"/>
    <property type="match status" value="1"/>
</dbReference>
<evidence type="ECO:0000256" key="9">
    <source>
        <dbReference type="ARBA" id="ARBA00040345"/>
    </source>
</evidence>
<dbReference type="GO" id="GO:0005886">
    <property type="term" value="C:plasma membrane"/>
    <property type="evidence" value="ECO:0007669"/>
    <property type="project" value="UniProtKB-SubCell"/>
</dbReference>
<organism evidence="12 13">
    <name type="scientific">Candidatus Lucifugimonas marina</name>
    <dbReference type="NCBI Taxonomy" id="3038979"/>
    <lineage>
        <taxon>Bacteria</taxon>
        <taxon>Bacillati</taxon>
        <taxon>Chloroflexota</taxon>
        <taxon>Dehalococcoidia</taxon>
        <taxon>SAR202 cluster</taxon>
        <taxon>Candidatus Lucifugimonadales</taxon>
        <taxon>Candidatus Lucifugimonadaceae</taxon>
        <taxon>Candidatus Lucifugimonas</taxon>
    </lineage>
</organism>
<name>A0AAJ5ZII5_9CHLR</name>
<feature type="transmembrane region" description="Helical" evidence="10">
    <location>
        <begin position="314"/>
        <end position="331"/>
    </location>
</feature>
<evidence type="ECO:0000256" key="7">
    <source>
        <dbReference type="ARBA" id="ARBA00037904"/>
    </source>
</evidence>
<evidence type="ECO:0000256" key="3">
    <source>
        <dbReference type="ARBA" id="ARBA00022676"/>
    </source>
</evidence>
<evidence type="ECO:0000256" key="5">
    <source>
        <dbReference type="ARBA" id="ARBA00023136"/>
    </source>
</evidence>
<keyword evidence="3" id="KW-0328">Glycosyltransferase</keyword>
<protein>
    <recommendedName>
        <fullName evidence="9">4,4'-diaponeurosporenoate glycosyltransferase</fullName>
    </recommendedName>
</protein>
<evidence type="ECO:0000313" key="12">
    <source>
        <dbReference type="EMBL" id="WFG40571.1"/>
    </source>
</evidence>
<comment type="pathway">
    <text evidence="7">Carotenoid biosynthesis; staphyloxanthin biosynthesis; staphyloxanthin from farnesyl diphosphate: step 4/5.</text>
</comment>
<keyword evidence="13" id="KW-1185">Reference proteome</keyword>
<dbReference type="PANTHER" id="PTHR43646:SF2">
    <property type="entry name" value="GLYCOSYLTRANSFERASE 2-LIKE DOMAIN-CONTAINING PROTEIN"/>
    <property type="match status" value="1"/>
</dbReference>
<evidence type="ECO:0000256" key="10">
    <source>
        <dbReference type="SAM" id="Phobius"/>
    </source>
</evidence>
<sequence length="384" mass="42414">MTSIELAIMIASTVLLGPVTLVALMNLLLWPRRLKHMNVGSGLVSVLIPARDEENNIEACADSILAQGSVVAEILIYNDGSTDGTQQVIDRLLADHPDTVRQVQSVSLPAGWVGKSHACMKLADCAHSQWVLFVDADTRLKPNAAEKLVAEALHSKATLLSAWPSIEMQSFAERLLMPLLNFVVFSLFPTPISRRRKGASLGLAHGACILAERHTYEKLGGHELVKDRLFEDTALARVWRERSENSQVVDGRQVATVHMYEDFTGIWNGFSKNYYPALGSLRSFVTFQFYMGVAFVALPLISLYSVFGAGSDPIYLLAAIATLIPRSLIAIRFQHPFWPVLLHPLAITVMLTLGMRSWWRSAVRGGVAWKGRTYMADGIVITDD</sequence>
<evidence type="ECO:0000256" key="6">
    <source>
        <dbReference type="ARBA" id="ARBA00037281"/>
    </source>
</evidence>
<gene>
    <name evidence="12" type="ORF">GKO48_13490</name>
</gene>
<evidence type="ECO:0000256" key="2">
    <source>
        <dbReference type="ARBA" id="ARBA00022475"/>
    </source>
</evidence>
<feature type="transmembrane region" description="Helical" evidence="10">
    <location>
        <begin position="337"/>
        <end position="355"/>
    </location>
</feature>
<dbReference type="EMBL" id="CP046147">
    <property type="protein sequence ID" value="WFG40571.1"/>
    <property type="molecule type" value="Genomic_DNA"/>
</dbReference>
<feature type="transmembrane region" description="Helical" evidence="10">
    <location>
        <begin position="287"/>
        <end position="307"/>
    </location>
</feature>
<comment type="function">
    <text evidence="6">Catalyzes the glycosylation of 4,4'-diaponeurosporenoate, i.e. the esterification of glucose at the C1'' position with the carboxyl group of 4,4'-diaponeurosporenic acid, to form glycosyl-4,4'-diaponeurosporenoate. This is a step in the biosynthesis of staphyloxanthin, an orange pigment present in most staphylococci strains.</text>
</comment>
<reference evidence="12 13" key="1">
    <citation type="submission" date="2019-11" db="EMBL/GenBank/DDBJ databases">
        <authorList>
            <person name="Cho J.-C."/>
        </authorList>
    </citation>
    <scope>NUCLEOTIDE SEQUENCE [LARGE SCALE GENOMIC DNA]</scope>
    <source>
        <strain evidence="12 13">JH1073</strain>
    </source>
</reference>
<proteinExistence type="inferred from homology"/>
<keyword evidence="10" id="KW-1133">Transmembrane helix</keyword>
<keyword evidence="10" id="KW-0812">Transmembrane</keyword>
<comment type="similarity">
    <text evidence="8">Belongs to the glycosyltransferase 2 family. CrtQ subfamily.</text>
</comment>
<evidence type="ECO:0000256" key="1">
    <source>
        <dbReference type="ARBA" id="ARBA00004236"/>
    </source>
</evidence>
<feature type="domain" description="Glycosyltransferase 2-like" evidence="11">
    <location>
        <begin position="45"/>
        <end position="219"/>
    </location>
</feature>
<dbReference type="SUPFAM" id="SSF53448">
    <property type="entry name" value="Nucleotide-diphospho-sugar transferases"/>
    <property type="match status" value="1"/>
</dbReference>
<feature type="transmembrane region" description="Helical" evidence="10">
    <location>
        <begin position="6"/>
        <end position="29"/>
    </location>
</feature>
<dbReference type="Proteomes" id="UP001219901">
    <property type="component" value="Chromosome"/>
</dbReference>
<keyword evidence="4" id="KW-0808">Transferase</keyword>
<evidence type="ECO:0000259" key="11">
    <source>
        <dbReference type="Pfam" id="PF00535"/>
    </source>
</evidence>
<evidence type="ECO:0000256" key="4">
    <source>
        <dbReference type="ARBA" id="ARBA00022679"/>
    </source>
</evidence>
<comment type="subcellular location">
    <subcellularLocation>
        <location evidence="1">Cell membrane</location>
    </subcellularLocation>
</comment>
<dbReference type="CDD" id="cd00761">
    <property type="entry name" value="Glyco_tranf_GTA_type"/>
    <property type="match status" value="1"/>
</dbReference>
<dbReference type="InterPro" id="IPR001173">
    <property type="entry name" value="Glyco_trans_2-like"/>
</dbReference>
<dbReference type="Gene3D" id="3.90.550.10">
    <property type="entry name" value="Spore Coat Polysaccharide Biosynthesis Protein SpsA, Chain A"/>
    <property type="match status" value="1"/>
</dbReference>
<accession>A0AAJ5ZII5</accession>
<reference evidence="13" key="2">
    <citation type="submission" date="2023-06" db="EMBL/GenBank/DDBJ databases">
        <title>Pangenomics reveal diversification of enzyme families and niche specialization in globally abundant SAR202 bacteria.</title>
        <authorList>
            <person name="Saw J.H.W."/>
        </authorList>
    </citation>
    <scope>NUCLEOTIDE SEQUENCE [LARGE SCALE GENOMIC DNA]</scope>
    <source>
        <strain evidence="13">JH1073</strain>
    </source>
</reference>